<keyword evidence="9" id="KW-1185">Reference proteome</keyword>
<evidence type="ECO:0000259" key="7">
    <source>
        <dbReference type="Pfam" id="PF00933"/>
    </source>
</evidence>
<comment type="similarity">
    <text evidence="2">Belongs to the glycosyl hydrolase 3 family.</text>
</comment>
<accession>A0A0U3AF99</accession>
<dbReference type="SUPFAM" id="SSF51445">
    <property type="entry name" value="(Trans)glycosidases"/>
    <property type="match status" value="1"/>
</dbReference>
<dbReference type="PANTHER" id="PTHR30480:SF13">
    <property type="entry name" value="BETA-HEXOSAMINIDASE"/>
    <property type="match status" value="1"/>
</dbReference>
<dbReference type="EMBL" id="CP013650">
    <property type="protein sequence ID" value="ALS99710.1"/>
    <property type="molecule type" value="Genomic_DNA"/>
</dbReference>
<dbReference type="STRING" id="1526571.AT746_16515"/>
<sequence length="628" mass="68118">MFKDRWRKTNALVAAMGLMLLTACSGTGKTMTETEENTLRRAIAQKIVIDLRYFCQQQPAEPPCKKPMTTLPPQLAELISSTGIGGVILFADNLTDTEQMIRLNHDLQQAALNGVAGEPLLLTIDQEGGRVVRIPRHLGTSFGGNMAIGATFPEHGLYFAQKSGEVLGRELAALGFNVNHAPTVDVNVNPDNPVINVRSFGEKPQQVAELGLAQLMAMQNQGVAGTLKHFPGHGDTAVDSHTGLPRVEHDRQTIEQVDLLPFRYAIEQGAVDMIMTAHIQYPHLDSSEIENASGEKMLRPATLSRAILTDLLRRDMGFEGVIITDAMDMAGIAAFFDPTQATIETFRAGTDLVLMPVRLHTPAELRQLPRLIDRVVQAVKEGELDKHEILVSAARVKALKQKYISTGSLSVQQQVAQAKGILRHPDHLAVEQALSDAALTQVGEADISLPLKAEKLHLLMPDRSKCLAMQQALERHLSDLSITCTSMQTYLPEQDNQQMEDADILLVASITPAQSAVERGGMEDMQLVQAEALAHQDQQALIPQQIAGAKAAGKQVIFVSLRTPYEISQLAPEADLVLATYGYNTHVVPGTEASPQVHGPAFESLARFLAGKISATGQLPVSLSGTTD</sequence>
<evidence type="ECO:0000256" key="6">
    <source>
        <dbReference type="SAM" id="SignalP"/>
    </source>
</evidence>
<dbReference type="Proteomes" id="UP000068447">
    <property type="component" value="Chromosome"/>
</dbReference>
<name>A0A0U3AF99_9ALTE</name>
<dbReference type="PROSITE" id="PS51257">
    <property type="entry name" value="PROKAR_LIPOPROTEIN"/>
    <property type="match status" value="1"/>
</dbReference>
<dbReference type="InterPro" id="IPR036962">
    <property type="entry name" value="Glyco_hydro_3_N_sf"/>
</dbReference>
<evidence type="ECO:0000256" key="5">
    <source>
        <dbReference type="ARBA" id="ARBA00023295"/>
    </source>
</evidence>
<dbReference type="GO" id="GO:0005975">
    <property type="term" value="P:carbohydrate metabolic process"/>
    <property type="evidence" value="ECO:0007669"/>
    <property type="project" value="InterPro"/>
</dbReference>
<dbReference type="PANTHER" id="PTHR30480">
    <property type="entry name" value="BETA-HEXOSAMINIDASE-RELATED"/>
    <property type="match status" value="1"/>
</dbReference>
<dbReference type="InterPro" id="IPR019800">
    <property type="entry name" value="Glyco_hydro_3_AS"/>
</dbReference>
<dbReference type="InterPro" id="IPR001764">
    <property type="entry name" value="Glyco_hydro_3_N"/>
</dbReference>
<feature type="domain" description="Glycoside hydrolase family 3 N-terminal" evidence="7">
    <location>
        <begin position="74"/>
        <end position="398"/>
    </location>
</feature>
<protein>
    <recommendedName>
        <fullName evidence="3">beta-N-acetylhexosaminidase</fullName>
        <ecNumber evidence="3">3.2.1.52</ecNumber>
    </recommendedName>
</protein>
<evidence type="ECO:0000256" key="1">
    <source>
        <dbReference type="ARBA" id="ARBA00001231"/>
    </source>
</evidence>
<dbReference type="PROSITE" id="PS00775">
    <property type="entry name" value="GLYCOSYL_HYDROL_F3"/>
    <property type="match status" value="1"/>
</dbReference>
<proteinExistence type="inferred from homology"/>
<keyword evidence="5" id="KW-0326">Glycosidase</keyword>
<organism evidence="8 9">
    <name type="scientific">Lacimicrobium alkaliphilum</name>
    <dbReference type="NCBI Taxonomy" id="1526571"/>
    <lineage>
        <taxon>Bacteria</taxon>
        <taxon>Pseudomonadati</taxon>
        <taxon>Pseudomonadota</taxon>
        <taxon>Gammaproteobacteria</taxon>
        <taxon>Alteromonadales</taxon>
        <taxon>Alteromonadaceae</taxon>
        <taxon>Lacimicrobium</taxon>
    </lineage>
</organism>
<feature type="chain" id="PRO_5006835940" description="beta-N-acetylhexosaminidase" evidence="6">
    <location>
        <begin position="26"/>
        <end position="628"/>
    </location>
</feature>
<dbReference type="GO" id="GO:0004563">
    <property type="term" value="F:beta-N-acetylhexosaminidase activity"/>
    <property type="evidence" value="ECO:0007669"/>
    <property type="project" value="UniProtKB-EC"/>
</dbReference>
<evidence type="ECO:0000313" key="9">
    <source>
        <dbReference type="Proteomes" id="UP000068447"/>
    </source>
</evidence>
<dbReference type="Gene3D" id="3.20.20.300">
    <property type="entry name" value="Glycoside hydrolase, family 3, N-terminal domain"/>
    <property type="match status" value="1"/>
</dbReference>
<feature type="signal peptide" evidence="6">
    <location>
        <begin position="1"/>
        <end position="25"/>
    </location>
</feature>
<dbReference type="Pfam" id="PF00933">
    <property type="entry name" value="Glyco_hydro_3"/>
    <property type="match status" value="1"/>
</dbReference>
<comment type="catalytic activity">
    <reaction evidence="1">
        <text>Hydrolysis of terminal non-reducing N-acetyl-D-hexosamine residues in N-acetyl-beta-D-hexosaminides.</text>
        <dbReference type="EC" id="3.2.1.52"/>
    </reaction>
</comment>
<dbReference type="AlphaFoldDB" id="A0A0U3AF99"/>
<dbReference type="InterPro" id="IPR036881">
    <property type="entry name" value="Glyco_hydro_3_C_sf"/>
</dbReference>
<keyword evidence="4" id="KW-0378">Hydrolase</keyword>
<evidence type="ECO:0000256" key="3">
    <source>
        <dbReference type="ARBA" id="ARBA00012663"/>
    </source>
</evidence>
<dbReference type="EC" id="3.2.1.52" evidence="3"/>
<dbReference type="GO" id="GO:0009254">
    <property type="term" value="P:peptidoglycan turnover"/>
    <property type="evidence" value="ECO:0007669"/>
    <property type="project" value="TreeGrafter"/>
</dbReference>
<keyword evidence="6" id="KW-0732">Signal</keyword>
<gene>
    <name evidence="8" type="ORF">AT746_16515</name>
</gene>
<evidence type="ECO:0000256" key="4">
    <source>
        <dbReference type="ARBA" id="ARBA00022801"/>
    </source>
</evidence>
<dbReference type="InterPro" id="IPR050226">
    <property type="entry name" value="NagZ_Beta-hexosaminidase"/>
</dbReference>
<reference evidence="8 9" key="1">
    <citation type="submission" date="2015-12" db="EMBL/GenBank/DDBJ databases">
        <title>Complete genome of Lacimicrobium alkaliphilum KCTC 32984.</title>
        <authorList>
            <person name="Kim S.-G."/>
            <person name="Lee Y.-J."/>
        </authorList>
    </citation>
    <scope>NUCLEOTIDE SEQUENCE [LARGE SCALE GENOMIC DNA]</scope>
    <source>
        <strain evidence="8 9">YelD216</strain>
    </source>
</reference>
<dbReference type="Gene3D" id="3.40.50.1700">
    <property type="entry name" value="Glycoside hydrolase family 3 C-terminal domain"/>
    <property type="match status" value="1"/>
</dbReference>
<evidence type="ECO:0000256" key="2">
    <source>
        <dbReference type="ARBA" id="ARBA00005336"/>
    </source>
</evidence>
<evidence type="ECO:0000313" key="8">
    <source>
        <dbReference type="EMBL" id="ALS99710.1"/>
    </source>
</evidence>
<dbReference type="InterPro" id="IPR017853">
    <property type="entry name" value="GH"/>
</dbReference>
<dbReference type="KEGG" id="lal:AT746_16515"/>